<gene>
    <name evidence="1" type="ORF">CEXT_245691</name>
</gene>
<organism evidence="1 2">
    <name type="scientific">Caerostris extrusa</name>
    <name type="common">Bark spider</name>
    <name type="synonym">Caerostris bankana</name>
    <dbReference type="NCBI Taxonomy" id="172846"/>
    <lineage>
        <taxon>Eukaryota</taxon>
        <taxon>Metazoa</taxon>
        <taxon>Ecdysozoa</taxon>
        <taxon>Arthropoda</taxon>
        <taxon>Chelicerata</taxon>
        <taxon>Arachnida</taxon>
        <taxon>Araneae</taxon>
        <taxon>Araneomorphae</taxon>
        <taxon>Entelegynae</taxon>
        <taxon>Araneoidea</taxon>
        <taxon>Araneidae</taxon>
        <taxon>Caerostris</taxon>
    </lineage>
</organism>
<dbReference type="EMBL" id="BPLR01020516">
    <property type="protein sequence ID" value="GIX79655.1"/>
    <property type="molecule type" value="Genomic_DNA"/>
</dbReference>
<reference evidence="1 2" key="1">
    <citation type="submission" date="2021-06" db="EMBL/GenBank/DDBJ databases">
        <title>Caerostris extrusa draft genome.</title>
        <authorList>
            <person name="Kono N."/>
            <person name="Arakawa K."/>
        </authorList>
    </citation>
    <scope>NUCLEOTIDE SEQUENCE [LARGE SCALE GENOMIC DNA]</scope>
</reference>
<dbReference type="AlphaFoldDB" id="A0AAV4N776"/>
<proteinExistence type="predicted"/>
<evidence type="ECO:0000313" key="2">
    <source>
        <dbReference type="Proteomes" id="UP001054945"/>
    </source>
</evidence>
<comment type="caution">
    <text evidence="1">The sequence shown here is derived from an EMBL/GenBank/DDBJ whole genome shotgun (WGS) entry which is preliminary data.</text>
</comment>
<sequence>MITAGRKQQSRMMSTTAEILGRKSALESVEPSLMRFFVSPRENKIKRDRVNFPVMRWNQFYHFIVLDTLHPNLSEHPHCNELGLSLVFHCT</sequence>
<keyword evidence="2" id="KW-1185">Reference proteome</keyword>
<evidence type="ECO:0000313" key="1">
    <source>
        <dbReference type="EMBL" id="GIX79655.1"/>
    </source>
</evidence>
<accession>A0AAV4N776</accession>
<protein>
    <submittedName>
        <fullName evidence="1">Uncharacterized protein</fullName>
    </submittedName>
</protein>
<dbReference type="Proteomes" id="UP001054945">
    <property type="component" value="Unassembled WGS sequence"/>
</dbReference>
<name>A0AAV4N776_CAEEX</name>